<name>A0A8W8JLR3_MAGGI</name>
<keyword evidence="2" id="KW-1185">Reference proteome</keyword>
<evidence type="ECO:0000313" key="1">
    <source>
        <dbReference type="EnsemblMetazoa" id="G20033.1:cds"/>
    </source>
</evidence>
<proteinExistence type="predicted"/>
<sequence length="122" mass="13785">MIVDSEKLCYGSIGQCCKGYFRNIETNKCEKCTPGYTGPNCTAQCPYPTYGFACQGFCNCSNVTCNMSWGCISSTTLTMDNSAKHERRKKEEDIKMHDTLLDHVNEGMHMYSMNKVTSLKFK</sequence>
<accession>A0A8W8JLR3</accession>
<dbReference type="Gene3D" id="2.170.300.10">
    <property type="entry name" value="Tie2 ligand-binding domain superfamily"/>
    <property type="match status" value="1"/>
</dbReference>
<dbReference type="EnsemblMetazoa" id="G20033.1">
    <property type="protein sequence ID" value="G20033.1:cds"/>
    <property type="gene ID" value="G20033"/>
</dbReference>
<dbReference type="AlphaFoldDB" id="A0A8W8JLR3"/>
<evidence type="ECO:0000313" key="2">
    <source>
        <dbReference type="Proteomes" id="UP000005408"/>
    </source>
</evidence>
<protein>
    <submittedName>
        <fullName evidence="1">Uncharacterized protein</fullName>
    </submittedName>
</protein>
<reference evidence="1" key="1">
    <citation type="submission" date="2022-08" db="UniProtKB">
        <authorList>
            <consortium name="EnsemblMetazoa"/>
        </authorList>
    </citation>
    <scope>IDENTIFICATION</scope>
    <source>
        <strain evidence="1">05x7-T-G4-1.051#20</strain>
    </source>
</reference>
<dbReference type="Proteomes" id="UP000005408">
    <property type="component" value="Unassembled WGS sequence"/>
</dbReference>
<organism evidence="1 2">
    <name type="scientific">Magallana gigas</name>
    <name type="common">Pacific oyster</name>
    <name type="synonym">Crassostrea gigas</name>
    <dbReference type="NCBI Taxonomy" id="29159"/>
    <lineage>
        <taxon>Eukaryota</taxon>
        <taxon>Metazoa</taxon>
        <taxon>Spiralia</taxon>
        <taxon>Lophotrochozoa</taxon>
        <taxon>Mollusca</taxon>
        <taxon>Bivalvia</taxon>
        <taxon>Autobranchia</taxon>
        <taxon>Pteriomorphia</taxon>
        <taxon>Ostreida</taxon>
        <taxon>Ostreoidea</taxon>
        <taxon>Ostreidae</taxon>
        <taxon>Magallana</taxon>
    </lineage>
</organism>